<evidence type="ECO:0000256" key="8">
    <source>
        <dbReference type="ARBA" id="ARBA00023004"/>
    </source>
</evidence>
<dbReference type="EMBL" id="KJ804218">
    <property type="protein sequence ID" value="AIE90160.1"/>
    <property type="molecule type" value="Genomic_DNA"/>
</dbReference>
<evidence type="ECO:0000256" key="12">
    <source>
        <dbReference type="ARBA" id="ARBA00023170"/>
    </source>
</evidence>
<sequence length="729" mass="80737">MVLVSLTSLMTKKTANATKITRTFIAVTLSLTFLQPTLAKATSEPDQEPKHKKYNEKSATIPSSAKISSEQSTLIENTQLLVINGNWLGSSTKKDVKSYPGARNIISQQQIEQSGAQDIQEVLRQVPSIRVQDETSGTGVLPNISVRGLNPLRSVDLQVLVDGIPLALAPYSQTGLSLFPVTLDTVEKIDIVRGGAAVQYGPNNVGGVINIITKPIPNQKTTTLKQSVTAAATGQFLSKSYVGIGGFITDNFGAQLQINTTRGNGDRQHTNTKINNILLNTDYWPSETTEMKANLQYYDADAELPGALTPEQYNNNWRQSNTPDNRYQAHALRASLIISHDFTPTRNLTWSNYFNKSYRNFSWQDPGIAGVTPTDIAQSPRDFLVFGTEPRYSQMLGTSIKQKIILGARYLHEGISYPVYTDNIATVATTTTRSWGLSTNAYAAYASDTLYFNNDRLQITPGLRYERVAQNFTDRLAGSAINNNLSELLPGLTIGYQISQPVYLFANAQRSLLAPQLSQVANSNGQSLAAEKAWNYELGSRVNWNKQISTTVTLFKTDFQDKIEKQGNDLVNIGASREQGIETQLHYTPDFLANSDFTLGYTYLNTEIIQGENKGNQMPYAAKNQFSFISNYHYKQWTYNLSGYYVGSAFSDAANTTTEQTTQGPIPNYWLWNTAITRSFKLAHGANAQIGFSIQNLFDERYFFRNVDVSQGITPAPGRSFTLSASLTF</sequence>
<evidence type="ECO:0000256" key="13">
    <source>
        <dbReference type="ARBA" id="ARBA00023237"/>
    </source>
</evidence>
<keyword evidence="5" id="KW-0410">Iron transport</keyword>
<proteinExistence type="inferred from homology"/>
<evidence type="ECO:0000259" key="18">
    <source>
        <dbReference type="Pfam" id="PF00593"/>
    </source>
</evidence>
<dbReference type="GO" id="GO:0038023">
    <property type="term" value="F:signaling receptor activity"/>
    <property type="evidence" value="ECO:0007669"/>
    <property type="project" value="InterPro"/>
</dbReference>
<dbReference type="GO" id="GO:0015343">
    <property type="term" value="F:siderophore-iron transmembrane transporter activity"/>
    <property type="evidence" value="ECO:0007669"/>
    <property type="project" value="InterPro"/>
</dbReference>
<dbReference type="GO" id="GO:0009279">
    <property type="term" value="C:cell outer membrane"/>
    <property type="evidence" value="ECO:0007669"/>
    <property type="project" value="UniProtKB-SubCell"/>
</dbReference>
<keyword evidence="8" id="KW-0408">Iron</keyword>
<dbReference type="InterPro" id="IPR036942">
    <property type="entry name" value="Beta-barrel_TonB_sf"/>
</dbReference>
<dbReference type="Pfam" id="PF07715">
    <property type="entry name" value="Plug"/>
    <property type="match status" value="1"/>
</dbReference>
<gene>
    <name evidence="20" type="primary">PvuA</name>
</gene>
<dbReference type="Gene3D" id="2.170.130.10">
    <property type="entry name" value="TonB-dependent receptor, plug domain"/>
    <property type="match status" value="1"/>
</dbReference>
<accession>A0A075FFP8</accession>
<feature type="domain" description="TonB-dependent receptor-like beta-barrel" evidence="18">
    <location>
        <begin position="293"/>
        <end position="697"/>
    </location>
</feature>
<evidence type="ECO:0000259" key="19">
    <source>
        <dbReference type="Pfam" id="PF07715"/>
    </source>
</evidence>
<evidence type="ECO:0000256" key="6">
    <source>
        <dbReference type="ARBA" id="ARBA00022692"/>
    </source>
</evidence>
<keyword evidence="6 14" id="KW-0812">Transmembrane</keyword>
<evidence type="ECO:0000256" key="7">
    <source>
        <dbReference type="ARBA" id="ARBA00022729"/>
    </source>
</evidence>
<dbReference type="KEGG" id="psal:PSLF89_1991"/>
<dbReference type="InterPro" id="IPR010917">
    <property type="entry name" value="TonB_rcpt_CS"/>
</dbReference>
<feature type="short sequence motif" description="TonB C-terminal box" evidence="15">
    <location>
        <begin position="712"/>
        <end position="729"/>
    </location>
</feature>
<dbReference type="PROSITE" id="PS01156">
    <property type="entry name" value="TONB_DEPENDENT_REC_2"/>
    <property type="match status" value="1"/>
</dbReference>
<keyword evidence="4 14" id="KW-1134">Transmembrane beta strand</keyword>
<evidence type="ECO:0000256" key="3">
    <source>
        <dbReference type="ARBA" id="ARBA00022448"/>
    </source>
</evidence>
<evidence type="ECO:0000313" key="20">
    <source>
        <dbReference type="EMBL" id="AIE90160.1"/>
    </source>
</evidence>
<dbReference type="InterPro" id="IPR037066">
    <property type="entry name" value="Plug_dom_sf"/>
</dbReference>
<evidence type="ECO:0000256" key="1">
    <source>
        <dbReference type="ARBA" id="ARBA00004571"/>
    </source>
</evidence>
<dbReference type="PANTHER" id="PTHR30442:SF0">
    <property type="entry name" value="FE(3+) DICITRATE TRANSPORT PROTEIN FECA"/>
    <property type="match status" value="1"/>
</dbReference>
<dbReference type="InterPro" id="IPR012910">
    <property type="entry name" value="Plug_dom"/>
</dbReference>
<keyword evidence="9" id="KW-0406">Ion transport</keyword>
<evidence type="ECO:0000256" key="5">
    <source>
        <dbReference type="ARBA" id="ARBA00022496"/>
    </source>
</evidence>
<name>A0A075FFP8_PISSA</name>
<dbReference type="Pfam" id="PF00593">
    <property type="entry name" value="TonB_dep_Rec_b-barrel"/>
    <property type="match status" value="1"/>
</dbReference>
<dbReference type="SUPFAM" id="SSF56935">
    <property type="entry name" value="Porins"/>
    <property type="match status" value="1"/>
</dbReference>
<evidence type="ECO:0000256" key="14">
    <source>
        <dbReference type="PROSITE-ProRule" id="PRU01360"/>
    </source>
</evidence>
<keyword evidence="12 20" id="KW-0675">Receptor</keyword>
<keyword evidence="13 14" id="KW-0998">Cell outer membrane</keyword>
<evidence type="ECO:0000256" key="10">
    <source>
        <dbReference type="ARBA" id="ARBA00023077"/>
    </source>
</evidence>
<protein>
    <submittedName>
        <fullName evidence="20">Siderophore carboxylate outer membrane receptor</fullName>
    </submittedName>
</protein>
<evidence type="ECO:0000256" key="15">
    <source>
        <dbReference type="PROSITE-ProRule" id="PRU10144"/>
    </source>
</evidence>
<feature type="region of interest" description="Disordered" evidence="17">
    <location>
        <begin position="39"/>
        <end position="59"/>
    </location>
</feature>
<keyword evidence="10 16" id="KW-0798">TonB box</keyword>
<comment type="subcellular location">
    <subcellularLocation>
        <location evidence="1 14">Cell outer membrane</location>
        <topology evidence="1 14">Multi-pass membrane protein</topology>
    </subcellularLocation>
</comment>
<reference evidence="20" key="1">
    <citation type="journal article" date="2015" name="BMC Genomics">
        <title>Transcriptional response of Atlantic salmon families to Piscirickettsia salmonis infection highlights the relevance of the iron-deprivation defence system.</title>
        <authorList>
            <person name="Pulgar R."/>
            <person name="Hodar C."/>
            <person name="Travisany D."/>
            <person name="Zuniga A."/>
            <person name="Dominguez C."/>
            <person name="Maass A."/>
            <person name="Gonzalez M."/>
            <person name="Cambiazo V."/>
        </authorList>
    </citation>
    <scope>NUCLEOTIDE SEQUENCE</scope>
    <source>
        <strain evidence="20">LF-89</strain>
    </source>
</reference>
<dbReference type="InterPro" id="IPR039426">
    <property type="entry name" value="TonB-dep_rcpt-like"/>
</dbReference>
<evidence type="ECO:0000256" key="16">
    <source>
        <dbReference type="RuleBase" id="RU003357"/>
    </source>
</evidence>
<organism evidence="20">
    <name type="scientific">Piscirickettsia salmonis LF-89 = ATCC VR-1361</name>
    <dbReference type="NCBI Taxonomy" id="1227812"/>
    <lineage>
        <taxon>Bacteria</taxon>
        <taxon>Pseudomonadati</taxon>
        <taxon>Pseudomonadota</taxon>
        <taxon>Gammaproteobacteria</taxon>
        <taxon>Thiotrichales</taxon>
        <taxon>Piscirickettsiaceae</taxon>
        <taxon>Piscirickettsia</taxon>
    </lineage>
</organism>
<evidence type="ECO:0000256" key="2">
    <source>
        <dbReference type="ARBA" id="ARBA00009810"/>
    </source>
</evidence>
<evidence type="ECO:0000256" key="4">
    <source>
        <dbReference type="ARBA" id="ARBA00022452"/>
    </source>
</evidence>
<evidence type="ECO:0000256" key="9">
    <source>
        <dbReference type="ARBA" id="ARBA00023065"/>
    </source>
</evidence>
<keyword evidence="7" id="KW-0732">Signal</keyword>
<dbReference type="Gene3D" id="2.40.170.20">
    <property type="entry name" value="TonB-dependent receptor, beta-barrel domain"/>
    <property type="match status" value="1"/>
</dbReference>
<evidence type="ECO:0000256" key="11">
    <source>
        <dbReference type="ARBA" id="ARBA00023136"/>
    </source>
</evidence>
<dbReference type="InterPro" id="IPR010105">
    <property type="entry name" value="TonB_sidphr_rcpt"/>
</dbReference>
<keyword evidence="3 14" id="KW-0813">Transport</keyword>
<evidence type="ECO:0000256" key="17">
    <source>
        <dbReference type="SAM" id="MobiDB-lite"/>
    </source>
</evidence>
<keyword evidence="11 14" id="KW-0472">Membrane</keyword>
<dbReference type="NCBIfam" id="TIGR01783">
    <property type="entry name" value="TonB-siderophor"/>
    <property type="match status" value="1"/>
</dbReference>
<dbReference type="CDD" id="cd01347">
    <property type="entry name" value="ligand_gated_channel"/>
    <property type="match status" value="1"/>
</dbReference>
<feature type="domain" description="TonB-dependent receptor plug" evidence="19">
    <location>
        <begin position="96"/>
        <end position="208"/>
    </location>
</feature>
<dbReference type="InterPro" id="IPR000531">
    <property type="entry name" value="Beta-barrel_TonB"/>
</dbReference>
<dbReference type="PROSITE" id="PS52016">
    <property type="entry name" value="TONB_DEPENDENT_REC_3"/>
    <property type="match status" value="1"/>
</dbReference>
<dbReference type="PANTHER" id="PTHR30442">
    <property type="entry name" value="IRON III DICITRATE TRANSPORT PROTEIN FECA"/>
    <property type="match status" value="1"/>
</dbReference>
<comment type="similarity">
    <text evidence="2 14 16">Belongs to the TonB-dependent receptor family.</text>
</comment>
<dbReference type="AlphaFoldDB" id="A0A075FFP8"/>
<dbReference type="GO" id="GO:0015891">
    <property type="term" value="P:siderophore transport"/>
    <property type="evidence" value="ECO:0007669"/>
    <property type="project" value="InterPro"/>
</dbReference>